<feature type="compositionally biased region" description="Low complexity" evidence="6">
    <location>
        <begin position="1419"/>
        <end position="1432"/>
    </location>
</feature>
<feature type="coiled-coil region" evidence="5">
    <location>
        <begin position="454"/>
        <end position="515"/>
    </location>
</feature>
<evidence type="ECO:0000259" key="8">
    <source>
        <dbReference type="PROSITE" id="PS50056"/>
    </source>
</evidence>
<evidence type="ECO:0000256" key="2">
    <source>
        <dbReference type="ARBA" id="ARBA00004496"/>
    </source>
</evidence>
<keyword evidence="5" id="KW-0175">Coiled coil</keyword>
<evidence type="ECO:0000313" key="10">
    <source>
        <dbReference type="EMBL" id="CAD7423146.1"/>
    </source>
</evidence>
<feature type="compositionally biased region" description="Polar residues" evidence="6">
    <location>
        <begin position="1853"/>
        <end position="1862"/>
    </location>
</feature>
<feature type="compositionally biased region" description="Polar residues" evidence="6">
    <location>
        <begin position="1078"/>
        <end position="1137"/>
    </location>
</feature>
<feature type="region of interest" description="Disordered" evidence="6">
    <location>
        <begin position="1078"/>
        <end position="1139"/>
    </location>
</feature>
<sequence>MEAVPRLPMISFDLKVSPEPTSFGSKLKQYIQDFYHEDATSYSTEIRNLEGLRATAVSPVRGATLASCSTLKRYYCQLHFLQSRFPMAKDGAAAVPFTWRDTYANMVCTLADIRFEMVSILYNIGAVHSYAGASESRETADGMKLACTHFQCAAWAFQHLKDTFPQPSGVDLAPDIMQFMYHLMLAQAQECILEKSMMDNRKATIIAKVAVQIVDYYKLAMNTLEQGGSDDCTIGETVGSKLYKNWKRYVKFKIAYHTCVSLLYQGQQAEEQQKMGERVAFYQAAAEKLEEANKLSKGMDSAEAINEALTFTMDVVEGKKKAAKNENEFIYHEEVPEKDTLPEVKGASLVKGIPFDVNDPEVSGPDIFGRLVPMKAHEASSLYSEEKAKLLRKVGAMIDDKDQSLFTYMTSLQLEHLNLFSEPERLPQELVDRCAALSAKPSAIQDLVDAMGKLADTYQDVESMLQEVKELLEQEEAREKEYQEVMGNRPPSIVATDLTREARKYEEAHAKASESNQTLHKAMTMNISNLRILSLPLDELDSQIPSLKVLDSPADDSSRKEMQHLVNKVEEMKRQRSMLATQLRDSITQDDITRQLVTRTGEPLDTIFSQEMQKHERYVTFIEQNLLAQENILKALTDAYARYAGTRKATNEIIRKRESIINGLISSYDAYEDLLAKSSKGLEFYRKLETNVSKLLQRVKGTCKVQEEEREQILLKNKKSLPRTRKATSNTSSDSESNEPSSSGPKLKDYLQNMKKGGSGGGGGGYSVGSQPSNPYFNAAVTGYGHLPSSISPQPSGYYDQSGMVSQLSSDSGSQQWIPSVRPAPVGSEGTGEQTPSVCSSTNMASKQPVDDGKLQPHSHGSYQMPTSDSTGIKASYPLSVAYSSYNPAGYGSNTPAYRALQMPLMHPQSAYSQGHFNYSDQYGMQQYSQGQVLPAASESSMPTSGSYYHDPSQATATSQANYAAYTAPANTQQYNLTYSQQGGAPQYSSGTESYTGQSYNQGYTPVAQGYPTSSTPKGASYPSYPTSTSQTASSYFPTQQSYYPPAATSQDAALYHSTQKLPYSSTFTSQDASSYTATQQSAYPSSSAEQISDNNSSYAYTSPSAMGGSNQVSTQQPGASFATPSYTEGSTTDTGVSYSQYMPQSQYYPGVQVPKPGLSQTSSYGGHPGYSFNTTSGTYNYGSGYQSSSAEENNYNTGEYQQGNQQVSVYSMTGTSSGTNPTKSNYGSEFHGNSAASSNSVTSLSSGSSSEVSLVPQPSYYQYDYSAQPTDVATVLHNSSIAQSTEYLYMNAGTSTSFYTNAGTNSTSQTSSSQVSVDGQTYAAQYNTNQAESYQTPEYIQNQYYTVQYGYQNASGMPNMDTPPQSPHHVVVQQQGGVNSQQQNPQQQSAVNPMTYMQAGDPNSTTTTYSQKGASPYSSSTSAEGAEGSTEPSSNLDLLAGLDFSVNQAPLVPQQPTKANLVESPVKQTVVTQAVTAPTSFSPKKSSQNSVSSPKLSPPLEQLASVTNLKPQETNSSEKHNGDISNLMVPPSDGNKESKLTLKVFGKDLYTDPEALNQFVQEVEKFEKFVEGLTTKTLNGPTPLDMKWKELLDFQDVTPLTPPFIVTQAPLPSTYCDFWTMVWEQQVEVVVCLLSDSELNNQVYWPLEKGQELAMGKMKLSLQSSNVRPHWTERILSICVGETRVSRVIVHLQFTAWPGSSFPASPGPFLSLVCEALTFYCQQRAASHPVVVHCLSGVGRTGLFVLATAAVCEVQAGQGLLDLVPTASTMSASRKNSLRDREHLKFAYQAVLYYAQDLLMKRGILTSRSTFEDKRSRAGKSHTRHPSEDFLLGPPTDLSQLQSGVEKMGLAATNNSDSLTTLPRYRCDDGADSHPAGQLVGSNSGSVSNSRSSTPPFGYLPNLADPSKFNLKTEAAQDKSRKRFTRESFESKRRVSTTSLESSQIDTDDPLSLIDPLWPLKRL</sequence>
<dbReference type="InterPro" id="IPR029021">
    <property type="entry name" value="Prot-tyrosine_phosphatase-like"/>
</dbReference>
<feature type="domain" description="BRO1" evidence="9">
    <location>
        <begin position="8"/>
        <end position="405"/>
    </location>
</feature>
<dbReference type="PROSITE" id="PS51180">
    <property type="entry name" value="BRO1"/>
    <property type="match status" value="1"/>
</dbReference>
<feature type="region of interest" description="Disordered" evidence="6">
    <location>
        <begin position="792"/>
        <end position="869"/>
    </location>
</feature>
<proteinExistence type="predicted"/>
<dbReference type="PANTHER" id="PTHR23030">
    <property type="entry name" value="PCD6 INTERACTING PROTEIN-RELATED"/>
    <property type="match status" value="1"/>
</dbReference>
<feature type="region of interest" description="Disordered" evidence="6">
    <location>
        <begin position="1479"/>
        <end position="1536"/>
    </location>
</feature>
<dbReference type="InterPro" id="IPR000387">
    <property type="entry name" value="Tyr_Pase_dom"/>
</dbReference>
<dbReference type="Gene3D" id="1.25.40.280">
    <property type="entry name" value="alix/aip1 like domains"/>
    <property type="match status" value="1"/>
</dbReference>
<feature type="region of interest" description="Disordered" evidence="6">
    <location>
        <begin position="1853"/>
        <end position="1949"/>
    </location>
</feature>
<evidence type="ECO:0000256" key="1">
    <source>
        <dbReference type="ARBA" id="ARBA00004177"/>
    </source>
</evidence>
<reference evidence="10" key="1">
    <citation type="submission" date="2020-11" db="EMBL/GenBank/DDBJ databases">
        <authorList>
            <person name="Tran Van P."/>
        </authorList>
    </citation>
    <scope>NUCLEOTIDE SEQUENCE</scope>
</reference>
<dbReference type="Gene3D" id="1.20.140.50">
    <property type="entry name" value="alix/aip1 like domains"/>
    <property type="match status" value="1"/>
</dbReference>
<dbReference type="InterPro" id="IPR025304">
    <property type="entry name" value="ALIX_V_dom"/>
</dbReference>
<evidence type="ECO:0000256" key="6">
    <source>
        <dbReference type="SAM" id="MobiDB-lite"/>
    </source>
</evidence>
<feature type="compositionally biased region" description="Polar residues" evidence="6">
    <location>
        <begin position="1212"/>
        <end position="1228"/>
    </location>
</feature>
<dbReference type="InterPro" id="IPR000242">
    <property type="entry name" value="PTP_cat"/>
</dbReference>
<feature type="compositionally biased region" description="Gly residues" evidence="6">
    <location>
        <begin position="757"/>
        <end position="767"/>
    </location>
</feature>
<dbReference type="EMBL" id="OB792646">
    <property type="protein sequence ID" value="CAD7423146.1"/>
    <property type="molecule type" value="Genomic_DNA"/>
</dbReference>
<evidence type="ECO:0000259" key="9">
    <source>
        <dbReference type="PROSITE" id="PS51180"/>
    </source>
</evidence>
<dbReference type="CDD" id="cd09234">
    <property type="entry name" value="V_HD-PTP_like"/>
    <property type="match status" value="1"/>
</dbReference>
<dbReference type="InterPro" id="IPR038499">
    <property type="entry name" value="BRO1_sf"/>
</dbReference>
<dbReference type="Pfam" id="PF03097">
    <property type="entry name" value="BRO1"/>
    <property type="match status" value="1"/>
</dbReference>
<name>A0A7R9HK73_9NEOP</name>
<feature type="compositionally biased region" description="Polar residues" evidence="6">
    <location>
        <begin position="1402"/>
        <end position="1418"/>
    </location>
</feature>
<feature type="compositionally biased region" description="Polar residues" evidence="6">
    <location>
        <begin position="859"/>
        <end position="869"/>
    </location>
</feature>
<evidence type="ECO:0000256" key="5">
    <source>
        <dbReference type="SAM" id="Coils"/>
    </source>
</evidence>
<organism evidence="10">
    <name type="scientific">Timema monikensis</name>
    <dbReference type="NCBI Taxonomy" id="170555"/>
    <lineage>
        <taxon>Eukaryota</taxon>
        <taxon>Metazoa</taxon>
        <taxon>Ecdysozoa</taxon>
        <taxon>Arthropoda</taxon>
        <taxon>Hexapoda</taxon>
        <taxon>Insecta</taxon>
        <taxon>Pterygota</taxon>
        <taxon>Neoptera</taxon>
        <taxon>Polyneoptera</taxon>
        <taxon>Phasmatodea</taxon>
        <taxon>Timematodea</taxon>
        <taxon>Timematoidea</taxon>
        <taxon>Timematidae</taxon>
        <taxon>Timema</taxon>
    </lineage>
</organism>
<keyword evidence="3" id="KW-0963">Cytoplasm</keyword>
<dbReference type="PROSITE" id="PS50056">
    <property type="entry name" value="TYR_PHOSPHATASE_2"/>
    <property type="match status" value="1"/>
</dbReference>
<dbReference type="PROSITE" id="PS00383">
    <property type="entry name" value="TYR_PHOSPHATASE_1"/>
    <property type="match status" value="1"/>
</dbReference>
<dbReference type="PANTHER" id="PTHR23030:SF30">
    <property type="entry name" value="TYROSINE-PROTEIN PHOSPHATASE NON-RECEPTOR TYPE 23"/>
    <property type="match status" value="1"/>
</dbReference>
<gene>
    <name evidence="10" type="ORF">TMSB3V08_LOCUS140</name>
</gene>
<feature type="compositionally biased region" description="Low complexity" evidence="6">
    <location>
        <begin position="1233"/>
        <end position="1254"/>
    </location>
</feature>
<keyword evidence="4" id="KW-0967">Endosome</keyword>
<dbReference type="InterPro" id="IPR004328">
    <property type="entry name" value="BRO1_dom"/>
</dbReference>
<dbReference type="SUPFAM" id="SSF52799">
    <property type="entry name" value="(Phosphotyrosine protein) phosphatases II"/>
    <property type="match status" value="1"/>
</dbReference>
<feature type="compositionally biased region" description="Low complexity" evidence="6">
    <location>
        <begin position="1881"/>
        <end position="1894"/>
    </location>
</feature>
<feature type="compositionally biased region" description="Polar residues" evidence="6">
    <location>
        <begin position="1937"/>
        <end position="1946"/>
    </location>
</feature>
<evidence type="ECO:0008006" key="11">
    <source>
        <dbReference type="Google" id="ProtNLM"/>
    </source>
</evidence>
<dbReference type="GO" id="GO:0032456">
    <property type="term" value="P:endocytic recycling"/>
    <property type="evidence" value="ECO:0007669"/>
    <property type="project" value="TreeGrafter"/>
</dbReference>
<accession>A0A7R9HK73</accession>
<feature type="compositionally biased region" description="Polar residues" evidence="6">
    <location>
        <begin position="803"/>
        <end position="818"/>
    </location>
</feature>
<dbReference type="PROSITE" id="PS50055">
    <property type="entry name" value="TYR_PHOSPHATASE_PTP"/>
    <property type="match status" value="1"/>
</dbReference>
<dbReference type="GO" id="GO:0045022">
    <property type="term" value="P:early endosome to late endosome transport"/>
    <property type="evidence" value="ECO:0007669"/>
    <property type="project" value="TreeGrafter"/>
</dbReference>
<dbReference type="Gene3D" id="3.90.190.10">
    <property type="entry name" value="Protein tyrosine phosphatase superfamily"/>
    <property type="match status" value="1"/>
</dbReference>
<dbReference type="InterPro" id="IPR016130">
    <property type="entry name" value="Tyr_Pase_AS"/>
</dbReference>
<dbReference type="SMART" id="SM01041">
    <property type="entry name" value="BRO1"/>
    <property type="match status" value="1"/>
</dbReference>
<evidence type="ECO:0000256" key="3">
    <source>
        <dbReference type="ARBA" id="ARBA00022490"/>
    </source>
</evidence>
<feature type="compositionally biased region" description="Polar residues" evidence="6">
    <location>
        <begin position="831"/>
        <end position="846"/>
    </location>
</feature>
<dbReference type="Pfam" id="PF13949">
    <property type="entry name" value="ALIX_LYPXL_bnd"/>
    <property type="match status" value="1"/>
</dbReference>
<feature type="domain" description="Tyrosine-protein phosphatase" evidence="7">
    <location>
        <begin position="1594"/>
        <end position="1795"/>
    </location>
</feature>
<dbReference type="GO" id="GO:0048666">
    <property type="term" value="P:neuron development"/>
    <property type="evidence" value="ECO:0007669"/>
    <property type="project" value="UniProtKB-ARBA"/>
</dbReference>
<feature type="compositionally biased region" description="Low complexity" evidence="6">
    <location>
        <begin position="1479"/>
        <end position="1496"/>
    </location>
</feature>
<feature type="region of interest" description="Disordered" evidence="6">
    <location>
        <begin position="1357"/>
        <end position="1437"/>
    </location>
</feature>
<feature type="compositionally biased region" description="Low complexity" evidence="6">
    <location>
        <begin position="1020"/>
        <end position="1034"/>
    </location>
</feature>
<dbReference type="SMART" id="SM00194">
    <property type="entry name" value="PTPc"/>
    <property type="match status" value="1"/>
</dbReference>
<evidence type="ECO:0000256" key="4">
    <source>
        <dbReference type="ARBA" id="ARBA00022753"/>
    </source>
</evidence>
<feature type="compositionally biased region" description="Low complexity" evidence="6">
    <location>
        <begin position="1368"/>
        <end position="1389"/>
    </location>
</feature>
<dbReference type="SMART" id="SM00404">
    <property type="entry name" value="PTPc_motif"/>
    <property type="match status" value="1"/>
</dbReference>
<feature type="compositionally biased region" description="Polar residues" evidence="6">
    <location>
        <begin position="1505"/>
        <end position="1516"/>
    </location>
</feature>
<feature type="region of interest" description="Disordered" evidence="6">
    <location>
        <begin position="1811"/>
        <end position="1835"/>
    </location>
</feature>
<feature type="compositionally biased region" description="Basic residues" evidence="6">
    <location>
        <begin position="716"/>
        <end position="726"/>
    </location>
</feature>
<feature type="region of interest" description="Disordered" evidence="6">
    <location>
        <begin position="1212"/>
        <end position="1254"/>
    </location>
</feature>
<dbReference type="GO" id="GO:0005768">
    <property type="term" value="C:endosome"/>
    <property type="evidence" value="ECO:0007669"/>
    <property type="project" value="UniProtKB-SubCell"/>
</dbReference>
<feature type="compositionally biased region" description="Basic and acidic residues" evidence="6">
    <location>
        <begin position="1916"/>
        <end position="1934"/>
    </location>
</feature>
<evidence type="ECO:0000259" key="7">
    <source>
        <dbReference type="PROSITE" id="PS50055"/>
    </source>
</evidence>
<comment type="subcellular location">
    <subcellularLocation>
        <location evidence="2">Cytoplasm</location>
    </subcellularLocation>
    <subcellularLocation>
        <location evidence="1">Endosome</location>
    </subcellularLocation>
</comment>
<dbReference type="PRINTS" id="PR00700">
    <property type="entry name" value="PRTYPHPHTASE"/>
</dbReference>
<feature type="compositionally biased region" description="Low complexity" evidence="6">
    <location>
        <begin position="728"/>
        <end position="743"/>
    </location>
</feature>
<dbReference type="InterPro" id="IPR003595">
    <property type="entry name" value="Tyr_Pase_cat"/>
</dbReference>
<feature type="domain" description="Tyrosine specific protein phosphatases" evidence="8">
    <location>
        <begin position="1708"/>
        <end position="1786"/>
    </location>
</feature>
<dbReference type="Gene3D" id="1.20.120.560">
    <property type="entry name" value="alix/aip1 in complex with the ypdl late domain"/>
    <property type="match status" value="1"/>
</dbReference>
<feature type="region of interest" description="Disordered" evidence="6">
    <location>
        <begin position="982"/>
        <end position="1034"/>
    </location>
</feature>
<feature type="region of interest" description="Disordered" evidence="6">
    <location>
        <begin position="714"/>
        <end position="767"/>
    </location>
</feature>
<feature type="compositionally biased region" description="Polar residues" evidence="6">
    <location>
        <begin position="982"/>
        <end position="1004"/>
    </location>
</feature>
<dbReference type="Pfam" id="PF00102">
    <property type="entry name" value="Y_phosphatase"/>
    <property type="match status" value="1"/>
</dbReference>
<protein>
    <recommendedName>
        <fullName evidence="11">Tyrosine-protein phosphatase non-receptor type 23</fullName>
    </recommendedName>
</protein>
<dbReference type="GO" id="GO:0004725">
    <property type="term" value="F:protein tyrosine phosphatase activity"/>
    <property type="evidence" value="ECO:0007669"/>
    <property type="project" value="InterPro"/>
</dbReference>
<dbReference type="GO" id="GO:0043328">
    <property type="term" value="P:protein transport to vacuole involved in ubiquitin-dependent protein catabolic process via the multivesicular body sorting pathway"/>
    <property type="evidence" value="ECO:0007669"/>
    <property type="project" value="TreeGrafter"/>
</dbReference>